<dbReference type="Proteomes" id="UP000053144">
    <property type="component" value="Chromosome 2"/>
</dbReference>
<name>A0A0L9TWC9_PHAAN</name>
<dbReference type="Gene3D" id="3.40.50.300">
    <property type="entry name" value="P-loop containing nucleotide triphosphate hydrolases"/>
    <property type="match status" value="1"/>
</dbReference>
<protein>
    <submittedName>
        <fullName evidence="1">Uncharacterized protein</fullName>
    </submittedName>
</protein>
<proteinExistence type="predicted"/>
<accession>A0A0L9TWC9</accession>
<evidence type="ECO:0000313" key="2">
    <source>
        <dbReference type="Proteomes" id="UP000053144"/>
    </source>
</evidence>
<dbReference type="Gramene" id="KOM34717">
    <property type="protein sequence ID" value="KOM34717"/>
    <property type="gene ID" value="LR48_Vigan02g086700"/>
</dbReference>
<gene>
    <name evidence="1" type="ORF">LR48_Vigan02g086700</name>
</gene>
<dbReference type="STRING" id="3914.A0A0L9TWC9"/>
<sequence length="273" mass="28821">MLWDAIDASLCDVGGLGIGSRCLGTDFASSPVVSDVAEHYQAHSAFSLTGDKTLFRRTHILNVSFHFRFEDFFLFFSRKLFYLTVVLQPPPNSAVSVATSFSFSRHHATGVLAQEEASHCLALPRHRSSSLFVETLSDSVTDVVLTERRNPRPPLGAPAALQAMASLLALPALSPAPPPPGATRTSSCATVASAASTSPAIVAVTANASGGAAGPTPGPARSRALNPCECRRCIQILSRRTNKNPVLIGELGVGKTVISEGNEEECSSWTECA</sequence>
<organism evidence="1 2">
    <name type="scientific">Phaseolus angularis</name>
    <name type="common">Azuki bean</name>
    <name type="synonym">Vigna angularis</name>
    <dbReference type="NCBI Taxonomy" id="3914"/>
    <lineage>
        <taxon>Eukaryota</taxon>
        <taxon>Viridiplantae</taxon>
        <taxon>Streptophyta</taxon>
        <taxon>Embryophyta</taxon>
        <taxon>Tracheophyta</taxon>
        <taxon>Spermatophyta</taxon>
        <taxon>Magnoliopsida</taxon>
        <taxon>eudicotyledons</taxon>
        <taxon>Gunneridae</taxon>
        <taxon>Pentapetalae</taxon>
        <taxon>rosids</taxon>
        <taxon>fabids</taxon>
        <taxon>Fabales</taxon>
        <taxon>Fabaceae</taxon>
        <taxon>Papilionoideae</taxon>
        <taxon>50 kb inversion clade</taxon>
        <taxon>NPAAA clade</taxon>
        <taxon>indigoferoid/millettioid clade</taxon>
        <taxon>Phaseoleae</taxon>
        <taxon>Vigna</taxon>
    </lineage>
</organism>
<dbReference type="AlphaFoldDB" id="A0A0L9TWC9"/>
<dbReference type="InterPro" id="IPR027417">
    <property type="entry name" value="P-loop_NTPase"/>
</dbReference>
<dbReference type="EMBL" id="CM003372">
    <property type="protein sequence ID" value="KOM34717.1"/>
    <property type="molecule type" value="Genomic_DNA"/>
</dbReference>
<reference evidence="2" key="1">
    <citation type="journal article" date="2015" name="Proc. Natl. Acad. Sci. U.S.A.">
        <title>Genome sequencing of adzuki bean (Vigna angularis) provides insight into high starch and low fat accumulation and domestication.</title>
        <authorList>
            <person name="Yang K."/>
            <person name="Tian Z."/>
            <person name="Chen C."/>
            <person name="Luo L."/>
            <person name="Zhao B."/>
            <person name="Wang Z."/>
            <person name="Yu L."/>
            <person name="Li Y."/>
            <person name="Sun Y."/>
            <person name="Li W."/>
            <person name="Chen Y."/>
            <person name="Li Y."/>
            <person name="Zhang Y."/>
            <person name="Ai D."/>
            <person name="Zhao J."/>
            <person name="Shang C."/>
            <person name="Ma Y."/>
            <person name="Wu B."/>
            <person name="Wang M."/>
            <person name="Gao L."/>
            <person name="Sun D."/>
            <person name="Zhang P."/>
            <person name="Guo F."/>
            <person name="Wang W."/>
            <person name="Li Y."/>
            <person name="Wang J."/>
            <person name="Varshney R.K."/>
            <person name="Wang J."/>
            <person name="Ling H.Q."/>
            <person name="Wan P."/>
        </authorList>
    </citation>
    <scope>NUCLEOTIDE SEQUENCE</scope>
    <source>
        <strain evidence="2">cv. Jingnong 6</strain>
    </source>
</reference>
<evidence type="ECO:0000313" key="1">
    <source>
        <dbReference type="EMBL" id="KOM34717.1"/>
    </source>
</evidence>